<dbReference type="AlphaFoldDB" id="M3FWH1"/>
<name>M3FWH1_9ACTN</name>
<organism evidence="2 3">
    <name type="scientific">Streptomyces bottropensis ATCC 25435</name>
    <dbReference type="NCBI Taxonomy" id="1054862"/>
    <lineage>
        <taxon>Bacteria</taxon>
        <taxon>Bacillati</taxon>
        <taxon>Actinomycetota</taxon>
        <taxon>Actinomycetes</taxon>
        <taxon>Kitasatosporales</taxon>
        <taxon>Streptomycetaceae</taxon>
        <taxon>Streptomyces</taxon>
    </lineage>
</organism>
<accession>M3FWH1</accession>
<proteinExistence type="predicted"/>
<sequence length="324" mass="35395">MELRSHTGGLVLTCRQCPRDASPIPAVSARAAALAHLARHARSDTLPPHLRTCQCHERGCHWHRRHRGCAGPIRLLLACEHGGRVWRLTDTCTACAAATAHAAVVPDTALPTPRQTPATLRPRRRRQRRSEPDRQTRVRDMLSYLAAALPAGTSPATRLIALQCALRISASMQVSLPAGLLRSFRLGSDPTPWRELEQARWLRRIPDHATGKVAAVLLDAGLLGQAPTRTDRCHAADWALRASCRGQAGGLGPLPQVVRVYLAAHSHSETGHGLNDADRTAHQCGIQPEELPHVLQQMTTAGLLNAWRISADTEDLHWVLPTPQ</sequence>
<evidence type="ECO:0000313" key="2">
    <source>
        <dbReference type="EMBL" id="EMF56564.1"/>
    </source>
</evidence>
<dbReference type="EMBL" id="KB405062">
    <property type="protein sequence ID" value="EMF56564.1"/>
    <property type="molecule type" value="Genomic_DNA"/>
</dbReference>
<reference evidence="3" key="1">
    <citation type="journal article" date="2013" name="Genome Announc.">
        <title>Draft Genome Sequence of Streptomyces bottropensis ATCC 25435, a Bottromycin-Producing Actinomycete.</title>
        <authorList>
            <person name="Zhang H."/>
            <person name="Zhou W."/>
            <person name="Zhuang Y."/>
            <person name="Liang X."/>
            <person name="Liu T."/>
        </authorList>
    </citation>
    <scope>NUCLEOTIDE SEQUENCE [LARGE SCALE GENOMIC DNA]</scope>
    <source>
        <strain evidence="3">ATCC 25435</strain>
    </source>
</reference>
<protein>
    <submittedName>
        <fullName evidence="2">Uncharacterized protein</fullName>
    </submittedName>
</protein>
<feature type="region of interest" description="Disordered" evidence="1">
    <location>
        <begin position="106"/>
        <end position="136"/>
    </location>
</feature>
<dbReference type="Proteomes" id="UP000030760">
    <property type="component" value="Unassembled WGS sequence"/>
</dbReference>
<evidence type="ECO:0000256" key="1">
    <source>
        <dbReference type="SAM" id="MobiDB-lite"/>
    </source>
</evidence>
<feature type="compositionally biased region" description="Low complexity" evidence="1">
    <location>
        <begin position="106"/>
        <end position="120"/>
    </location>
</feature>
<gene>
    <name evidence="2" type="ORF">SBD_2125</name>
</gene>
<evidence type="ECO:0000313" key="3">
    <source>
        <dbReference type="Proteomes" id="UP000030760"/>
    </source>
</evidence>